<dbReference type="GeneTree" id="ENSGT00940000163320"/>
<dbReference type="GO" id="GO:0005634">
    <property type="term" value="C:nucleus"/>
    <property type="evidence" value="ECO:0007669"/>
    <property type="project" value="TreeGrafter"/>
</dbReference>
<comment type="similarity">
    <text evidence="1">Belongs to the GARIN family.</text>
</comment>
<dbReference type="InterPro" id="IPR022168">
    <property type="entry name" value="GARIL-like_Rab2B-bd"/>
</dbReference>
<reference evidence="4" key="1">
    <citation type="submission" date="2011-03" db="EMBL/GenBank/DDBJ databases">
        <title>Version 3 of the genome sequence of Otolemur garnettii (Bushbaby).</title>
        <authorList>
            <consortium name="The Broad Institute Genome Sequencing Platform"/>
            <person name="Di Palma F."/>
            <person name="Johnson J."/>
            <person name="Lander E.S."/>
            <person name="Lindblad-Toh K."/>
            <person name="Jaffe D.B."/>
            <person name="Gnerre S."/>
            <person name="MacCallum I."/>
            <person name="Przybylski D."/>
            <person name="Ribeiro F.J."/>
            <person name="Burton J.N."/>
            <person name="Walker B.J."/>
            <person name="Sharpe T."/>
            <person name="Hall G."/>
        </authorList>
    </citation>
    <scope>NUCLEOTIDE SEQUENCE [LARGE SCALE GENOMIC DNA]</scope>
</reference>
<organism evidence="3 4">
    <name type="scientific">Otolemur garnettii</name>
    <name type="common">Small-eared galago</name>
    <name type="synonym">Garnett's greater bushbaby</name>
    <dbReference type="NCBI Taxonomy" id="30611"/>
    <lineage>
        <taxon>Eukaryota</taxon>
        <taxon>Metazoa</taxon>
        <taxon>Chordata</taxon>
        <taxon>Craniata</taxon>
        <taxon>Vertebrata</taxon>
        <taxon>Euteleostomi</taxon>
        <taxon>Mammalia</taxon>
        <taxon>Eutheria</taxon>
        <taxon>Euarchontoglires</taxon>
        <taxon>Primates</taxon>
        <taxon>Strepsirrhini</taxon>
        <taxon>Lorisiformes</taxon>
        <taxon>Galagidae</taxon>
        <taxon>Otolemur</taxon>
    </lineage>
</organism>
<dbReference type="Pfam" id="PF12480">
    <property type="entry name" value="GARIL_Rab2_bd"/>
    <property type="match status" value="1"/>
</dbReference>
<dbReference type="PANTHER" id="PTHR22574:SF11">
    <property type="entry name" value="GOLGI-ASSOCIATED RAB2 INTERACTOR PROTEIN 6"/>
    <property type="match status" value="1"/>
</dbReference>
<dbReference type="HOGENOM" id="CLU_100265_0_0_1"/>
<keyword evidence="4" id="KW-1185">Reference proteome</keyword>
<protein>
    <submittedName>
        <fullName evidence="3">Golgi associated RAB2 interactor family member 6</fullName>
    </submittedName>
</protein>
<reference evidence="3" key="2">
    <citation type="submission" date="2025-08" db="UniProtKB">
        <authorList>
            <consortium name="Ensembl"/>
        </authorList>
    </citation>
    <scope>IDENTIFICATION</scope>
</reference>
<evidence type="ECO:0000259" key="2">
    <source>
        <dbReference type="Pfam" id="PF12480"/>
    </source>
</evidence>
<sequence length="238" mass="26874">MTGQSGLPDYTAGNSPATGFNMPMGKLQRQLYKGEYNMFKYAPMFESDFMQVNRRGKIVDVHKRSQMVTVAIVRTSPSLTLPDVMLLAQPSTVPSASCGPATRDKRCKPTEASELTRMFPFKFVKISIHNAVKQQIRLKLVTGRSFYLQLCSPSNTKDLFVHWENLVYLLKPPVESYSGTEARLAGKTIGSHVSFQEYRSVVAYAMKFCGKKDKFSIGRFDMRLATYGPTYFADERET</sequence>
<accession>H0WU53</accession>
<evidence type="ECO:0000256" key="1">
    <source>
        <dbReference type="ARBA" id="ARBA00038379"/>
    </source>
</evidence>
<dbReference type="EMBL" id="AAQR03016693">
    <property type="status" value="NOT_ANNOTATED_CDS"/>
    <property type="molecule type" value="Genomic_DNA"/>
</dbReference>
<name>H0WU53_OTOGA</name>
<reference evidence="3" key="3">
    <citation type="submission" date="2025-09" db="UniProtKB">
        <authorList>
            <consortium name="Ensembl"/>
        </authorList>
    </citation>
    <scope>IDENTIFICATION</scope>
</reference>
<proteinExistence type="inferred from homology"/>
<dbReference type="Ensembl" id="ENSOGAT00000006414.2">
    <property type="protein sequence ID" value="ENSOGAP00000005730.2"/>
    <property type="gene ID" value="ENSOGAG00000006412.2"/>
</dbReference>
<dbReference type="InParanoid" id="H0WU53"/>
<dbReference type="OMA" id="HWENLIY"/>
<dbReference type="eggNOG" id="ENOG502RWWU">
    <property type="taxonomic scope" value="Eukaryota"/>
</dbReference>
<dbReference type="AlphaFoldDB" id="H0WU53"/>
<evidence type="ECO:0000313" key="4">
    <source>
        <dbReference type="Proteomes" id="UP000005225"/>
    </source>
</evidence>
<feature type="domain" description="Golgi associated RAB2 interactor protein-like Rab2B-binding" evidence="2">
    <location>
        <begin position="114"/>
        <end position="179"/>
    </location>
</feature>
<dbReference type="Proteomes" id="UP000005225">
    <property type="component" value="Unassembled WGS sequence"/>
</dbReference>
<dbReference type="PANTHER" id="PTHR22574">
    <property type="match status" value="1"/>
</dbReference>
<dbReference type="FunCoup" id="H0WU53">
    <property type="interactions" value="74"/>
</dbReference>
<evidence type="ECO:0000313" key="3">
    <source>
        <dbReference type="Ensembl" id="ENSOGAP00000005730.2"/>
    </source>
</evidence>